<evidence type="ECO:0000256" key="2">
    <source>
        <dbReference type="ARBA" id="ARBA00022631"/>
    </source>
</evidence>
<dbReference type="PIRSF" id="PIRSF017306">
    <property type="entry name" value="Ureidogly_hydro"/>
    <property type="match status" value="1"/>
</dbReference>
<comment type="catalytic activity">
    <reaction evidence="4">
        <text>(S)-ureidoglycolate = urea + glyoxylate</text>
        <dbReference type="Rhea" id="RHEA:11304"/>
        <dbReference type="ChEBI" id="CHEBI:16199"/>
        <dbReference type="ChEBI" id="CHEBI:36655"/>
        <dbReference type="ChEBI" id="CHEBI:57296"/>
        <dbReference type="EC" id="4.3.2.3"/>
    </reaction>
</comment>
<dbReference type="RefSeq" id="WP_020584570.1">
    <property type="nucleotide sequence ID" value="NZ_JOJP01000001.1"/>
</dbReference>
<gene>
    <name evidence="5" type="ORF">GV64_03530</name>
</gene>
<dbReference type="InterPro" id="IPR024060">
    <property type="entry name" value="Ureidoglycolate_lyase_dom_sf"/>
</dbReference>
<evidence type="ECO:0000256" key="1">
    <source>
        <dbReference type="ARBA" id="ARBA00011738"/>
    </source>
</evidence>
<dbReference type="GO" id="GO:0006144">
    <property type="term" value="P:purine nucleobase metabolic process"/>
    <property type="evidence" value="ECO:0007669"/>
    <property type="project" value="UniProtKB-KW"/>
</dbReference>
<dbReference type="GO" id="GO:0004848">
    <property type="term" value="F:ureidoglycolate hydrolase activity"/>
    <property type="evidence" value="ECO:0007669"/>
    <property type="project" value="InterPro"/>
</dbReference>
<dbReference type="GO" id="GO:0000256">
    <property type="term" value="P:allantoin catabolic process"/>
    <property type="evidence" value="ECO:0007669"/>
    <property type="project" value="InterPro"/>
</dbReference>
<keyword evidence="3" id="KW-0456">Lyase</keyword>
<keyword evidence="2" id="KW-0659">Purine metabolism</keyword>
<dbReference type="CDD" id="cd20298">
    <property type="entry name" value="cupin_UAH"/>
    <property type="match status" value="1"/>
</dbReference>
<dbReference type="InterPro" id="IPR011051">
    <property type="entry name" value="RmlC_Cupin_sf"/>
</dbReference>
<reference evidence="5 6" key="1">
    <citation type="submission" date="2014-06" db="EMBL/GenBank/DDBJ databases">
        <title>Whole Genome Sequences of Three Symbiotic Endozoicomonas Bacteria.</title>
        <authorList>
            <person name="Neave M.J."/>
            <person name="Apprill A."/>
            <person name="Voolstra C.R."/>
        </authorList>
    </citation>
    <scope>NUCLEOTIDE SEQUENCE [LARGE SCALE GENOMIC DNA]</scope>
    <source>
        <strain evidence="5 6">DSM 22380</strain>
    </source>
</reference>
<evidence type="ECO:0000313" key="6">
    <source>
        <dbReference type="Proteomes" id="UP000027997"/>
    </source>
</evidence>
<dbReference type="InterPro" id="IPR047233">
    <property type="entry name" value="UAH_cupin"/>
</dbReference>
<dbReference type="PANTHER" id="PTHR21221">
    <property type="entry name" value="UREIDOGLYCOLATE HYDROLASE"/>
    <property type="match status" value="1"/>
</dbReference>
<dbReference type="PANTHER" id="PTHR21221:SF1">
    <property type="entry name" value="UREIDOGLYCOLATE LYASE"/>
    <property type="match status" value="1"/>
</dbReference>
<dbReference type="AlphaFoldDB" id="A0A081K712"/>
<dbReference type="Pfam" id="PF04115">
    <property type="entry name" value="Ureidogly_lyase"/>
    <property type="match status" value="1"/>
</dbReference>
<dbReference type="STRING" id="305900.GV64_03530"/>
<evidence type="ECO:0008006" key="7">
    <source>
        <dbReference type="Google" id="ProtNLM"/>
    </source>
</evidence>
<name>A0A081K712_9GAMM</name>
<comment type="subunit">
    <text evidence="1">Homodimer.</text>
</comment>
<sequence length="174" mass="19604">MDKEIPAQTLKVEVLTREAFEPFGDVLEIRDNPLVINQGRCQKYSDLTSVTTDDQGYATMHIYKTARIRQAYQLDLLERHPLGSQTFMPLAEQRFLVVVASGSSDAEKPDLSSIRCFLTNGKQGITYHPGVWHHPLLSIDSGEEYLVVDRKGPGDNCDEVLIPLEQHLIVEVPK</sequence>
<evidence type="ECO:0000256" key="4">
    <source>
        <dbReference type="ARBA" id="ARBA00047684"/>
    </source>
</evidence>
<dbReference type="eggNOG" id="COG3194">
    <property type="taxonomic scope" value="Bacteria"/>
</dbReference>
<dbReference type="SUPFAM" id="SSF51182">
    <property type="entry name" value="RmlC-like cupins"/>
    <property type="match status" value="1"/>
</dbReference>
<protein>
    <recommendedName>
        <fullName evidence="7">Ureidoglycolate hydrolase</fullName>
    </recommendedName>
</protein>
<dbReference type="EMBL" id="JOJP01000001">
    <property type="protein sequence ID" value="KEI69938.1"/>
    <property type="molecule type" value="Genomic_DNA"/>
</dbReference>
<evidence type="ECO:0000313" key="5">
    <source>
        <dbReference type="EMBL" id="KEI69938.1"/>
    </source>
</evidence>
<evidence type="ECO:0000256" key="3">
    <source>
        <dbReference type="ARBA" id="ARBA00023239"/>
    </source>
</evidence>
<organism evidence="5 6">
    <name type="scientific">Endozoicomonas elysicola</name>
    <dbReference type="NCBI Taxonomy" id="305900"/>
    <lineage>
        <taxon>Bacteria</taxon>
        <taxon>Pseudomonadati</taxon>
        <taxon>Pseudomonadota</taxon>
        <taxon>Gammaproteobacteria</taxon>
        <taxon>Oceanospirillales</taxon>
        <taxon>Endozoicomonadaceae</taxon>
        <taxon>Endozoicomonas</taxon>
    </lineage>
</organism>
<proteinExistence type="predicted"/>
<accession>A0A081K712</accession>
<dbReference type="InterPro" id="IPR007247">
    <property type="entry name" value="Ureidogly_lyase"/>
</dbReference>
<keyword evidence="6" id="KW-1185">Reference proteome</keyword>
<dbReference type="Gene3D" id="2.60.120.480">
    <property type="entry name" value="Ureidoglycolate hydrolase"/>
    <property type="match status" value="1"/>
</dbReference>
<dbReference type="Proteomes" id="UP000027997">
    <property type="component" value="Unassembled WGS sequence"/>
</dbReference>
<dbReference type="GO" id="GO:0050385">
    <property type="term" value="F:ureidoglycolate lyase activity"/>
    <property type="evidence" value="ECO:0007669"/>
    <property type="project" value="UniProtKB-EC"/>
</dbReference>
<comment type="caution">
    <text evidence="5">The sequence shown here is derived from an EMBL/GenBank/DDBJ whole genome shotgun (WGS) entry which is preliminary data.</text>
</comment>